<dbReference type="InterPro" id="IPR004405">
    <property type="entry name" value="TF_pelota"/>
</dbReference>
<dbReference type="Gene3D" id="2.30.30.870">
    <property type="entry name" value="Pelota, domain A"/>
    <property type="match status" value="1"/>
</dbReference>
<dbReference type="PANTHER" id="PTHR10853">
    <property type="entry name" value="PELOTA"/>
    <property type="match status" value="1"/>
</dbReference>
<sequence length="405" mass="44753">MRLIKQSIERDGSGTVTLLPEEPEDMWHAYNLIRPTDLLLASALRRITTTSTTGSTTSTRIHTTLLIRVRSIDFDTQASTLHVSGQIAAETKHAKVGQYHTLDLELDRNFTLEKVGAEGEGWDSVARGIVREACDEARVGEVWAVVMQEGVANVAVLTGSRTVVRQRVEVGVPRKRGVGRQGEHDKGLEKFFQTTLDTLLRQIDLTESKPILLASPGFTAAAFQKFIMDTATRTGNKALLAQRANFVVVHSSSGHVHSLNEVLQSPEVTARLKDTKYARETRLMDEFMTLLRRDDGRAWYGPKEVERAVEKGAVGRGGGVLLISNALFRAQDVSVRRRWVRLVDKVRDVEGGEVRVLSSEHESGKRLEGLGGIAAILTFPLDDLDDEQDEELDNVANGEAPNVQL</sequence>
<proteinExistence type="inferred from homology"/>
<dbReference type="SUPFAM" id="SSF159065">
    <property type="entry name" value="Dom34/Pelota N-terminal domain-like"/>
    <property type="match status" value="1"/>
</dbReference>
<evidence type="ECO:0000256" key="2">
    <source>
        <dbReference type="ARBA" id="ARBA00004496"/>
    </source>
</evidence>
<comment type="similarity">
    <text evidence="3 10">Belongs to the eukaryotic release factor 1 family. Pelota subfamily.</text>
</comment>
<accession>A0A5M8Q3Q2</accession>
<dbReference type="PANTHER" id="PTHR10853:SF0">
    <property type="entry name" value="PROTEIN PELOTA HOMOLOG"/>
    <property type="match status" value="1"/>
</dbReference>
<keyword evidence="4 10" id="KW-0963">Cytoplasm</keyword>
<keyword evidence="8" id="KW-0469">Meiosis</keyword>
<dbReference type="Pfam" id="PF03465">
    <property type="entry name" value="eRF1_3"/>
    <property type="match status" value="1"/>
</dbReference>
<dbReference type="InterPro" id="IPR042226">
    <property type="entry name" value="eFR1_2_sf"/>
</dbReference>
<dbReference type="GO" id="GO:0046872">
    <property type="term" value="F:metal ion binding"/>
    <property type="evidence" value="ECO:0007669"/>
    <property type="project" value="UniProtKB-KW"/>
</dbReference>
<dbReference type="OrthoDB" id="10249111at2759"/>
<keyword evidence="6 10" id="KW-0479">Metal-binding</keyword>
<comment type="function">
    <text evidence="10">Component of the Dom34-Hbs1 complex, a complex that recognizes stalled ribosomes and triggers the No-Go Decay (NGD) pathway (PubMed:20890290). In the Dom34-Hbs1 complex, dom34 recognizes ribosomes stalled at the 3' end of an mRNA and engages stalled ribosomes by destabilizing mRNA in the mRNA channel. Following ribosome-binding, the Dom34-Hbs1 complex promotes the disassembly of stalled ribosomes, followed by degradation of damaged mRNAs as part of the NGD pathway.</text>
</comment>
<evidence type="ECO:0000256" key="1">
    <source>
        <dbReference type="ARBA" id="ARBA00001968"/>
    </source>
</evidence>
<dbReference type="FunFam" id="3.30.420.60:FF:000004">
    <property type="entry name" value="Protein DOM34 homolog"/>
    <property type="match status" value="1"/>
</dbReference>
<dbReference type="FunFam" id="3.30.1330.30:FF:000008">
    <property type="entry name" value="Protein pelota homolog"/>
    <property type="match status" value="1"/>
</dbReference>
<comment type="cofactor">
    <cofactor evidence="1 10">
        <name>a divalent metal cation</name>
        <dbReference type="ChEBI" id="CHEBI:60240"/>
    </cofactor>
</comment>
<feature type="domain" description="eRF1/Pelota-like N-terminal" evidence="11">
    <location>
        <begin position="1"/>
        <end position="135"/>
    </location>
</feature>
<reference evidence="12 13" key="1">
    <citation type="submission" date="2019-09" db="EMBL/GenBank/DDBJ databases">
        <title>The hologenome of the rock-dwelling lichen Lasallia pustulata.</title>
        <authorList>
            <person name="Greshake Tzovaras B."/>
            <person name="Segers F."/>
            <person name="Bicker A."/>
            <person name="Dal Grande F."/>
            <person name="Otte J."/>
            <person name="Hankeln T."/>
            <person name="Schmitt I."/>
            <person name="Ebersberger I."/>
        </authorList>
    </citation>
    <scope>NUCLEOTIDE SEQUENCE [LARGE SCALE GENOMIC DNA]</scope>
    <source>
        <strain evidence="12">A1-1</strain>
    </source>
</reference>
<dbReference type="EMBL" id="VXIT01000001">
    <property type="protein sequence ID" value="KAA6416312.1"/>
    <property type="molecule type" value="Genomic_DNA"/>
</dbReference>
<evidence type="ECO:0000256" key="3">
    <source>
        <dbReference type="ARBA" id="ARBA00009504"/>
    </source>
</evidence>
<dbReference type="NCBIfam" id="TIGR00111">
    <property type="entry name" value="pelota"/>
    <property type="match status" value="1"/>
</dbReference>
<dbReference type="Pfam" id="PF03464">
    <property type="entry name" value="eRF1_2"/>
    <property type="match status" value="1"/>
</dbReference>
<dbReference type="Pfam" id="PF26356">
    <property type="entry name" value="Pelota_N"/>
    <property type="match status" value="1"/>
</dbReference>
<evidence type="ECO:0000256" key="10">
    <source>
        <dbReference type="RuleBase" id="RU362019"/>
    </source>
</evidence>
<dbReference type="GO" id="GO:0070481">
    <property type="term" value="P:nuclear-transcribed mRNA catabolic process, non-stop decay"/>
    <property type="evidence" value="ECO:0007669"/>
    <property type="project" value="InterPro"/>
</dbReference>
<dbReference type="GO" id="GO:0006412">
    <property type="term" value="P:translation"/>
    <property type="evidence" value="ECO:0007669"/>
    <property type="project" value="UniProtKB-ARBA"/>
</dbReference>
<dbReference type="SUPFAM" id="SSF55315">
    <property type="entry name" value="L30e-like"/>
    <property type="match status" value="1"/>
</dbReference>
<dbReference type="Proteomes" id="UP000324767">
    <property type="component" value="Unassembled WGS sequence"/>
</dbReference>
<evidence type="ECO:0000313" key="13">
    <source>
        <dbReference type="Proteomes" id="UP000324767"/>
    </source>
</evidence>
<gene>
    <name evidence="12" type="ORF">FRX48_01032</name>
</gene>
<dbReference type="InterPro" id="IPR038069">
    <property type="entry name" value="Pelota/DOM34_N"/>
</dbReference>
<keyword evidence="5" id="KW-0132">Cell division</keyword>
<dbReference type="GO" id="GO:0032790">
    <property type="term" value="P:ribosome disassembly"/>
    <property type="evidence" value="ECO:0007669"/>
    <property type="project" value="TreeGrafter"/>
</dbReference>
<comment type="caution">
    <text evidence="12">The sequence shown here is derived from an EMBL/GenBank/DDBJ whole genome shotgun (WGS) entry which is preliminary data.</text>
</comment>
<organism evidence="12 13">
    <name type="scientific">Lasallia pustulata</name>
    <dbReference type="NCBI Taxonomy" id="136370"/>
    <lineage>
        <taxon>Eukaryota</taxon>
        <taxon>Fungi</taxon>
        <taxon>Dikarya</taxon>
        <taxon>Ascomycota</taxon>
        <taxon>Pezizomycotina</taxon>
        <taxon>Lecanoromycetes</taxon>
        <taxon>OSLEUM clade</taxon>
        <taxon>Umbilicariomycetidae</taxon>
        <taxon>Umbilicariales</taxon>
        <taxon>Umbilicariaceae</taxon>
        <taxon>Lasallia</taxon>
    </lineage>
</organism>
<dbReference type="GO" id="GO:0051321">
    <property type="term" value="P:meiotic cell cycle"/>
    <property type="evidence" value="ECO:0007669"/>
    <property type="project" value="UniProtKB-KW"/>
</dbReference>
<keyword evidence="7" id="KW-0498">Mitosis</keyword>
<dbReference type="GO" id="GO:0051301">
    <property type="term" value="P:cell division"/>
    <property type="evidence" value="ECO:0007669"/>
    <property type="project" value="UniProtKB-KW"/>
</dbReference>
<keyword evidence="9" id="KW-0131">Cell cycle</keyword>
<evidence type="ECO:0000313" key="12">
    <source>
        <dbReference type="EMBL" id="KAA6416312.1"/>
    </source>
</evidence>
<dbReference type="Gene3D" id="3.30.1330.30">
    <property type="match status" value="1"/>
</dbReference>
<dbReference type="FunFam" id="2.30.30.870:FF:000001">
    <property type="entry name" value="Protein pelota homolog"/>
    <property type="match status" value="1"/>
</dbReference>
<dbReference type="InterPro" id="IPR005140">
    <property type="entry name" value="eRF1_Pelota-like_N"/>
</dbReference>
<dbReference type="GO" id="GO:0005737">
    <property type="term" value="C:cytoplasm"/>
    <property type="evidence" value="ECO:0007669"/>
    <property type="project" value="UniProtKB-SubCell"/>
</dbReference>
<evidence type="ECO:0000256" key="6">
    <source>
        <dbReference type="ARBA" id="ARBA00022723"/>
    </source>
</evidence>
<comment type="subcellular location">
    <subcellularLocation>
        <location evidence="2 10">Cytoplasm</location>
    </subcellularLocation>
</comment>
<dbReference type="InterPro" id="IPR005142">
    <property type="entry name" value="eRF1_3"/>
</dbReference>
<dbReference type="GO" id="GO:1990533">
    <property type="term" value="C:Dom34-Hbs1 complex"/>
    <property type="evidence" value="ECO:0007669"/>
    <property type="project" value="UniProtKB-ARBA"/>
</dbReference>
<evidence type="ECO:0000256" key="4">
    <source>
        <dbReference type="ARBA" id="ARBA00022490"/>
    </source>
</evidence>
<dbReference type="SUPFAM" id="SSF53137">
    <property type="entry name" value="Translational machinery components"/>
    <property type="match status" value="1"/>
</dbReference>
<dbReference type="GO" id="GO:0070966">
    <property type="term" value="P:nuclear-transcribed mRNA catabolic process, no-go decay"/>
    <property type="evidence" value="ECO:0007669"/>
    <property type="project" value="InterPro"/>
</dbReference>
<dbReference type="InterPro" id="IPR029064">
    <property type="entry name" value="Ribosomal_eL30-like_sf"/>
</dbReference>
<dbReference type="AlphaFoldDB" id="A0A5M8Q3Q2"/>
<evidence type="ECO:0000256" key="5">
    <source>
        <dbReference type="ARBA" id="ARBA00022618"/>
    </source>
</evidence>
<name>A0A5M8Q3Q2_9LECA</name>
<dbReference type="SMART" id="SM01194">
    <property type="entry name" value="eRF1_1"/>
    <property type="match status" value="1"/>
</dbReference>
<protein>
    <recommendedName>
        <fullName evidence="10">Protein DOM34 homolog</fullName>
    </recommendedName>
</protein>
<dbReference type="InterPro" id="IPR005141">
    <property type="entry name" value="eRF1_2"/>
</dbReference>
<evidence type="ECO:0000259" key="11">
    <source>
        <dbReference type="SMART" id="SM01194"/>
    </source>
</evidence>
<evidence type="ECO:0000256" key="8">
    <source>
        <dbReference type="ARBA" id="ARBA00023254"/>
    </source>
</evidence>
<dbReference type="InterPro" id="IPR058547">
    <property type="entry name" value="Pelota_N"/>
</dbReference>
<dbReference type="GO" id="GO:0071025">
    <property type="term" value="P:RNA surveillance"/>
    <property type="evidence" value="ECO:0007669"/>
    <property type="project" value="InterPro"/>
</dbReference>
<dbReference type="Gene3D" id="3.30.420.60">
    <property type="entry name" value="eRF1 domain 2"/>
    <property type="match status" value="1"/>
</dbReference>
<evidence type="ECO:0000256" key="7">
    <source>
        <dbReference type="ARBA" id="ARBA00022776"/>
    </source>
</evidence>
<evidence type="ECO:0000256" key="9">
    <source>
        <dbReference type="ARBA" id="ARBA00023306"/>
    </source>
</evidence>
<dbReference type="GO" id="GO:0070651">
    <property type="term" value="P:nonfunctional rRNA decay"/>
    <property type="evidence" value="ECO:0007669"/>
    <property type="project" value="TreeGrafter"/>
</dbReference>